<reference evidence="1 2" key="1">
    <citation type="journal article" date="2024" name="G3 (Bethesda)">
        <title>Genome assembly of Hibiscus sabdariffa L. provides insights into metabolisms of medicinal natural products.</title>
        <authorList>
            <person name="Kim T."/>
        </authorList>
    </citation>
    <scope>NUCLEOTIDE SEQUENCE [LARGE SCALE GENOMIC DNA]</scope>
    <source>
        <strain evidence="1">TK-2024</strain>
        <tissue evidence="1">Old leaves</tissue>
    </source>
</reference>
<name>A0ABR2DHX6_9ROSI</name>
<sequence length="83" mass="9414">MGRGCFGKVKNLADKDKPEVISRNIKKKLYRGSFPSNVKRADAGLWGIFLLDEPSVFNVYPSKLHGPLPILVELNVYLLSHWM</sequence>
<evidence type="ECO:0000313" key="1">
    <source>
        <dbReference type="EMBL" id="KAK8537516.1"/>
    </source>
</evidence>
<dbReference type="EMBL" id="JBBPBM010000028">
    <property type="protein sequence ID" value="KAK8537516.1"/>
    <property type="molecule type" value="Genomic_DNA"/>
</dbReference>
<accession>A0ABR2DHX6</accession>
<protein>
    <submittedName>
        <fullName evidence="1">Uncharacterized protein</fullName>
    </submittedName>
</protein>
<gene>
    <name evidence="1" type="ORF">V6N12_043676</name>
</gene>
<keyword evidence="2" id="KW-1185">Reference proteome</keyword>
<dbReference type="Proteomes" id="UP001472677">
    <property type="component" value="Unassembled WGS sequence"/>
</dbReference>
<organism evidence="1 2">
    <name type="scientific">Hibiscus sabdariffa</name>
    <name type="common">roselle</name>
    <dbReference type="NCBI Taxonomy" id="183260"/>
    <lineage>
        <taxon>Eukaryota</taxon>
        <taxon>Viridiplantae</taxon>
        <taxon>Streptophyta</taxon>
        <taxon>Embryophyta</taxon>
        <taxon>Tracheophyta</taxon>
        <taxon>Spermatophyta</taxon>
        <taxon>Magnoliopsida</taxon>
        <taxon>eudicotyledons</taxon>
        <taxon>Gunneridae</taxon>
        <taxon>Pentapetalae</taxon>
        <taxon>rosids</taxon>
        <taxon>malvids</taxon>
        <taxon>Malvales</taxon>
        <taxon>Malvaceae</taxon>
        <taxon>Malvoideae</taxon>
        <taxon>Hibiscus</taxon>
    </lineage>
</organism>
<comment type="caution">
    <text evidence="1">The sequence shown here is derived from an EMBL/GenBank/DDBJ whole genome shotgun (WGS) entry which is preliminary data.</text>
</comment>
<evidence type="ECO:0000313" key="2">
    <source>
        <dbReference type="Proteomes" id="UP001472677"/>
    </source>
</evidence>
<proteinExistence type="predicted"/>